<dbReference type="SUPFAM" id="SSF53335">
    <property type="entry name" value="S-adenosyl-L-methionine-dependent methyltransferases"/>
    <property type="match status" value="1"/>
</dbReference>
<name>W4VLY8_9BACI</name>
<dbReference type="GO" id="GO:0005829">
    <property type="term" value="C:cytosol"/>
    <property type="evidence" value="ECO:0007669"/>
    <property type="project" value="TreeGrafter"/>
</dbReference>
<keyword evidence="4 7" id="KW-0808">Transferase</keyword>
<dbReference type="Gene3D" id="3.40.50.150">
    <property type="entry name" value="Vaccinia Virus protein VP39"/>
    <property type="match status" value="1"/>
</dbReference>
<evidence type="ECO:0000256" key="2">
    <source>
        <dbReference type="ARBA" id="ARBA00022552"/>
    </source>
</evidence>
<keyword evidence="8" id="KW-1185">Reference proteome</keyword>
<gene>
    <name evidence="7" type="ORF">JCM21714_2953</name>
</gene>
<keyword evidence="2" id="KW-0698">rRNA processing</keyword>
<keyword evidence="3 7" id="KW-0489">Methyltransferase</keyword>
<dbReference type="Proteomes" id="UP000019102">
    <property type="component" value="Unassembled WGS sequence"/>
</dbReference>
<dbReference type="AlphaFoldDB" id="W4VLY8"/>
<keyword evidence="1" id="KW-0963">Cytoplasm</keyword>
<accession>W4VLY8</accession>
<reference evidence="7 8" key="1">
    <citation type="journal article" date="2014" name="Genome Announc.">
        <title>Draft Genome Sequence of the Boron-Tolerant and Moderately Halotolerant Bacterium Gracilibacillus boraciitolerans JCM 21714T.</title>
        <authorList>
            <person name="Ahmed I."/>
            <person name="Oshima K."/>
            <person name="Suda W."/>
            <person name="Kitamura K."/>
            <person name="Iida T."/>
            <person name="Ohmori Y."/>
            <person name="Fujiwara T."/>
            <person name="Hattori M."/>
            <person name="Ohkuma M."/>
        </authorList>
    </citation>
    <scope>NUCLEOTIDE SEQUENCE [LARGE SCALE GENOMIC DNA]</scope>
    <source>
        <strain evidence="7 8">JCM 21714</strain>
    </source>
</reference>
<evidence type="ECO:0000256" key="3">
    <source>
        <dbReference type="ARBA" id="ARBA00022603"/>
    </source>
</evidence>
<dbReference type="InterPro" id="IPR029063">
    <property type="entry name" value="SAM-dependent_MTases_sf"/>
</dbReference>
<dbReference type="STRING" id="1298598.JCM21714_2953"/>
<evidence type="ECO:0000313" key="8">
    <source>
        <dbReference type="Proteomes" id="UP000019102"/>
    </source>
</evidence>
<dbReference type="PANTHER" id="PTHR31760">
    <property type="entry name" value="S-ADENOSYL-L-METHIONINE-DEPENDENT METHYLTRANSFERASES SUPERFAMILY PROTEIN"/>
    <property type="match status" value="1"/>
</dbReference>
<keyword evidence="5" id="KW-0949">S-adenosyl-L-methionine</keyword>
<evidence type="ECO:0000313" key="7">
    <source>
        <dbReference type="EMBL" id="GAE93843.1"/>
    </source>
</evidence>
<dbReference type="EMBL" id="BAVS01000016">
    <property type="protein sequence ID" value="GAE93843.1"/>
    <property type="molecule type" value="Genomic_DNA"/>
</dbReference>
<evidence type="ECO:0000256" key="5">
    <source>
        <dbReference type="ARBA" id="ARBA00022691"/>
    </source>
</evidence>
<dbReference type="InterPro" id="IPR003682">
    <property type="entry name" value="rRNA_ssu_MeTfrase_G"/>
</dbReference>
<evidence type="ECO:0000256" key="4">
    <source>
        <dbReference type="ARBA" id="ARBA00022679"/>
    </source>
</evidence>
<evidence type="ECO:0000256" key="6">
    <source>
        <dbReference type="ARBA" id="ARBA00031818"/>
    </source>
</evidence>
<comment type="caution">
    <text evidence="7">The sequence shown here is derived from an EMBL/GenBank/DDBJ whole genome shotgun (WGS) entry which is preliminary data.</text>
</comment>
<dbReference type="GO" id="GO:0070043">
    <property type="term" value="F:rRNA (guanine-N7-)-methyltransferase activity"/>
    <property type="evidence" value="ECO:0007669"/>
    <property type="project" value="TreeGrafter"/>
</dbReference>
<dbReference type="PANTHER" id="PTHR31760:SF0">
    <property type="entry name" value="S-ADENOSYL-L-METHIONINE-DEPENDENT METHYLTRANSFERASES SUPERFAMILY PROTEIN"/>
    <property type="match status" value="1"/>
</dbReference>
<evidence type="ECO:0000256" key="1">
    <source>
        <dbReference type="ARBA" id="ARBA00022490"/>
    </source>
</evidence>
<protein>
    <recommendedName>
        <fullName evidence="6">Glucose-inhibited division protein B</fullName>
    </recommendedName>
</protein>
<dbReference type="eggNOG" id="COG0357">
    <property type="taxonomic scope" value="Bacteria"/>
</dbReference>
<proteinExistence type="predicted"/>
<organism evidence="7 8">
    <name type="scientific">Gracilibacillus boraciitolerans JCM 21714</name>
    <dbReference type="NCBI Taxonomy" id="1298598"/>
    <lineage>
        <taxon>Bacteria</taxon>
        <taxon>Bacillati</taxon>
        <taxon>Bacillota</taxon>
        <taxon>Bacilli</taxon>
        <taxon>Bacillales</taxon>
        <taxon>Bacillaceae</taxon>
        <taxon>Gracilibacillus</taxon>
    </lineage>
</organism>
<sequence>MNLQSFQENLQEKGINPSNNQLQQFETYYHTLVEWNEKMNLTAITEKEEVYAKHFFDSVTAAFYFDFTQELHVCDVGAGGRFSKYSAKNSLSPPSASYYS</sequence>
<dbReference type="Pfam" id="PF02527">
    <property type="entry name" value="GidB"/>
    <property type="match status" value="1"/>
</dbReference>